<protein>
    <submittedName>
        <fullName evidence="2">Hemagluttinin motif domain protein</fullName>
    </submittedName>
</protein>
<dbReference type="Gene3D" id="1.20.5.170">
    <property type="match status" value="1"/>
</dbReference>
<dbReference type="EMBL" id="AYSL01000117">
    <property type="protein sequence ID" value="KTF08163.1"/>
    <property type="molecule type" value="Genomic_DNA"/>
</dbReference>
<evidence type="ECO:0000313" key="2">
    <source>
        <dbReference type="EMBL" id="KTF08163.1"/>
    </source>
</evidence>
<comment type="caution">
    <text evidence="2">The sequence shown here is derived from an EMBL/GenBank/DDBJ whole genome shotgun (WGS) entry which is preliminary data.</text>
</comment>
<organism evidence="2">
    <name type="scientific">marine sediment metagenome</name>
    <dbReference type="NCBI Taxonomy" id="412755"/>
    <lineage>
        <taxon>unclassified sequences</taxon>
        <taxon>metagenomes</taxon>
        <taxon>ecological metagenomes</taxon>
    </lineage>
</organism>
<evidence type="ECO:0000259" key="1">
    <source>
        <dbReference type="Pfam" id="PF05662"/>
    </source>
</evidence>
<dbReference type="InterPro" id="IPR011049">
    <property type="entry name" value="Serralysin-like_metalloprot_C"/>
</dbReference>
<dbReference type="InterPro" id="IPR008635">
    <property type="entry name" value="Coiled_stalk_dom"/>
</dbReference>
<dbReference type="AlphaFoldDB" id="A0A1B6NXM0"/>
<accession>A0A1B6NXM0</accession>
<feature type="domain" description="Trimeric autotransporter adhesin YadA-like stalk" evidence="1">
    <location>
        <begin position="28"/>
        <end position="60"/>
    </location>
</feature>
<dbReference type="GO" id="GO:0019867">
    <property type="term" value="C:outer membrane"/>
    <property type="evidence" value="ECO:0007669"/>
    <property type="project" value="InterPro"/>
</dbReference>
<dbReference type="Pfam" id="PF05662">
    <property type="entry name" value="YadA_stalk"/>
    <property type="match status" value="1"/>
</dbReference>
<reference evidence="2" key="1">
    <citation type="submission" date="2013-11" db="EMBL/GenBank/DDBJ databases">
        <title>Microbial diversity, functional groups and degradation webs in Northern and Southern Mediterranean and Red Sea marine crude oil polluted sites.</title>
        <authorList>
            <person name="Daffonchio D."/>
            <person name="Mapelli F."/>
            <person name="Ferrer M."/>
            <person name="Richter M."/>
            <person name="Cherif A."/>
            <person name="Malkawi H.I."/>
            <person name="Yakimov M.M."/>
            <person name="Abdel-Fattah Y.R."/>
            <person name="Blaghen M."/>
            <person name="Golyshin P.N."/>
            <person name="Kalogerakis N."/>
            <person name="Boon N."/>
            <person name="Magagnini M."/>
            <person name="Fava F."/>
        </authorList>
    </citation>
    <scope>NUCLEOTIDE SEQUENCE</scope>
</reference>
<gene>
    <name evidence="2" type="ORF">MGSAQ_000340</name>
</gene>
<feature type="non-terminal residue" evidence="2">
    <location>
        <position position="1"/>
    </location>
</feature>
<proteinExistence type="predicted"/>
<sequence>ADDITVNSLTAGPVVIATTGINAGNLVISNVAPGVAGTDAVNVDQLTALGDSTATSLGGGSVYDPTTNTVTASLTVGTNTYTNVQDALTQLDSVANAGWNVTDGTTGANIGPKAR</sequence>
<name>A0A1B6NXM0_9ZZZZ</name>
<dbReference type="SUPFAM" id="SSF101967">
    <property type="entry name" value="Adhesin YadA, collagen-binding domain"/>
    <property type="match status" value="1"/>
</dbReference>